<evidence type="ECO:0000256" key="3">
    <source>
        <dbReference type="SAM" id="MobiDB-lite"/>
    </source>
</evidence>
<dbReference type="OrthoDB" id="691484at2759"/>
<evidence type="ECO:0000256" key="1">
    <source>
        <dbReference type="ARBA" id="ARBA00004123"/>
    </source>
</evidence>
<evidence type="ECO:0000313" key="4">
    <source>
        <dbReference type="EMBL" id="KAJ4980849.1"/>
    </source>
</evidence>
<dbReference type="Proteomes" id="UP001141806">
    <property type="component" value="Unassembled WGS sequence"/>
</dbReference>
<accession>A0A9Q0R2P3</accession>
<dbReference type="EMBL" id="JAMYWD010000001">
    <property type="protein sequence ID" value="KAJ4980849.1"/>
    <property type="molecule type" value="Genomic_DNA"/>
</dbReference>
<dbReference type="PANTHER" id="PTHR33172:SF96">
    <property type="entry name" value="PROTEIN OXIDATIVE STRESS 3 LIKE 3"/>
    <property type="match status" value="1"/>
</dbReference>
<feature type="compositionally biased region" description="Polar residues" evidence="3">
    <location>
        <begin position="8"/>
        <end position="23"/>
    </location>
</feature>
<comment type="caution">
    <text evidence="4">The sequence shown here is derived from an EMBL/GenBank/DDBJ whole genome shotgun (WGS) entry which is preliminary data.</text>
</comment>
<keyword evidence="5" id="KW-1185">Reference proteome</keyword>
<protein>
    <submittedName>
        <fullName evidence="4">Uncharacterized protein</fullName>
    </submittedName>
</protein>
<gene>
    <name evidence="4" type="ORF">NE237_031686</name>
</gene>
<comment type="subcellular location">
    <subcellularLocation>
        <location evidence="1">Nucleus</location>
    </subcellularLocation>
</comment>
<name>A0A9Q0R2P3_9MAGN</name>
<reference evidence="4" key="1">
    <citation type="journal article" date="2023" name="Plant J.">
        <title>The genome of the king protea, Protea cynaroides.</title>
        <authorList>
            <person name="Chang J."/>
            <person name="Duong T.A."/>
            <person name="Schoeman C."/>
            <person name="Ma X."/>
            <person name="Roodt D."/>
            <person name="Barker N."/>
            <person name="Li Z."/>
            <person name="Van de Peer Y."/>
            <person name="Mizrachi E."/>
        </authorList>
    </citation>
    <scope>NUCLEOTIDE SEQUENCE</scope>
    <source>
        <tissue evidence="4">Young leaves</tissue>
    </source>
</reference>
<dbReference type="InterPro" id="IPR051992">
    <property type="entry name" value="OxStress_Response_Reg"/>
</dbReference>
<proteinExistence type="predicted"/>
<feature type="region of interest" description="Disordered" evidence="3">
    <location>
        <begin position="1"/>
        <end position="38"/>
    </location>
</feature>
<dbReference type="AlphaFoldDB" id="A0A9Q0R2P3"/>
<organism evidence="4 5">
    <name type="scientific">Protea cynaroides</name>
    <dbReference type="NCBI Taxonomy" id="273540"/>
    <lineage>
        <taxon>Eukaryota</taxon>
        <taxon>Viridiplantae</taxon>
        <taxon>Streptophyta</taxon>
        <taxon>Embryophyta</taxon>
        <taxon>Tracheophyta</taxon>
        <taxon>Spermatophyta</taxon>
        <taxon>Magnoliopsida</taxon>
        <taxon>Proteales</taxon>
        <taxon>Proteaceae</taxon>
        <taxon>Protea</taxon>
    </lineage>
</organism>
<dbReference type="PANTHER" id="PTHR33172">
    <property type="entry name" value="OS08G0516900 PROTEIN"/>
    <property type="match status" value="1"/>
</dbReference>
<evidence type="ECO:0000313" key="5">
    <source>
        <dbReference type="Proteomes" id="UP001141806"/>
    </source>
</evidence>
<keyword evidence="2" id="KW-0539">Nucleus</keyword>
<sequence>MLKVGLKQQESSYSSIGKNSDSSPVDGEDSGEKEVQSAYKGMALDTMDTLEETLPVRRGISRFYNGKSKSFTILADAASSNIRDLMKPAMTQPYNRKRKNLLALCPTSRTVRTRTHEDYINVTNWSSPSLLPDETPPLHPSTTKM</sequence>
<dbReference type="GO" id="GO:0006950">
    <property type="term" value="P:response to stress"/>
    <property type="evidence" value="ECO:0007669"/>
    <property type="project" value="UniProtKB-ARBA"/>
</dbReference>
<dbReference type="GO" id="GO:0005634">
    <property type="term" value="C:nucleus"/>
    <property type="evidence" value="ECO:0007669"/>
    <property type="project" value="UniProtKB-SubCell"/>
</dbReference>
<evidence type="ECO:0000256" key="2">
    <source>
        <dbReference type="ARBA" id="ARBA00023242"/>
    </source>
</evidence>